<proteinExistence type="predicted"/>
<feature type="non-terminal residue" evidence="1">
    <location>
        <position position="80"/>
    </location>
</feature>
<reference evidence="1" key="1">
    <citation type="submission" date="2022-03" db="EMBL/GenBank/DDBJ databases">
        <authorList>
            <person name="Martin H S."/>
        </authorList>
    </citation>
    <scope>NUCLEOTIDE SEQUENCE</scope>
</reference>
<dbReference type="EMBL" id="OW152830">
    <property type="protein sequence ID" value="CAH2048918.1"/>
    <property type="molecule type" value="Genomic_DNA"/>
</dbReference>
<organism evidence="1 2">
    <name type="scientific">Iphiclides podalirius</name>
    <name type="common">scarce swallowtail</name>
    <dbReference type="NCBI Taxonomy" id="110791"/>
    <lineage>
        <taxon>Eukaryota</taxon>
        <taxon>Metazoa</taxon>
        <taxon>Ecdysozoa</taxon>
        <taxon>Arthropoda</taxon>
        <taxon>Hexapoda</taxon>
        <taxon>Insecta</taxon>
        <taxon>Pterygota</taxon>
        <taxon>Neoptera</taxon>
        <taxon>Endopterygota</taxon>
        <taxon>Lepidoptera</taxon>
        <taxon>Glossata</taxon>
        <taxon>Ditrysia</taxon>
        <taxon>Papilionoidea</taxon>
        <taxon>Papilionidae</taxon>
        <taxon>Papilioninae</taxon>
        <taxon>Iphiclides</taxon>
    </lineage>
</organism>
<evidence type="ECO:0000313" key="1">
    <source>
        <dbReference type="EMBL" id="CAH2048918.1"/>
    </source>
</evidence>
<protein>
    <submittedName>
        <fullName evidence="1">Uncharacterized protein</fullName>
    </submittedName>
</protein>
<keyword evidence="2" id="KW-1185">Reference proteome</keyword>
<gene>
    <name evidence="1" type="ORF">IPOD504_LOCUS6477</name>
</gene>
<evidence type="ECO:0000313" key="2">
    <source>
        <dbReference type="Proteomes" id="UP000837857"/>
    </source>
</evidence>
<name>A0ABN8ICQ3_9NEOP</name>
<dbReference type="Proteomes" id="UP000837857">
    <property type="component" value="Chromosome 18"/>
</dbReference>
<accession>A0ABN8ICQ3</accession>
<sequence length="80" mass="8836">MERSGVLALVAGRRSIGLAAVARRHYALCGTHKGHHALRRDATMARSAKPIERLDWKQCTPLPHATIPGRRGYKTTNPII</sequence>